<dbReference type="Pfam" id="PF10382">
    <property type="entry name" value="ZGRF1-like_N"/>
    <property type="match status" value="1"/>
</dbReference>
<evidence type="ECO:0000313" key="4">
    <source>
        <dbReference type="Proteomes" id="UP000286045"/>
    </source>
</evidence>
<keyword evidence="4" id="KW-1185">Reference proteome</keyword>
<dbReference type="GO" id="GO:0035861">
    <property type="term" value="C:site of double-strand break"/>
    <property type="evidence" value="ECO:0007669"/>
    <property type="project" value="TreeGrafter"/>
</dbReference>
<dbReference type="PANTHER" id="PTHR28535">
    <property type="entry name" value="ZINC FINGER GRF-TYPE CONTAINING 1"/>
    <property type="match status" value="1"/>
</dbReference>
<feature type="region of interest" description="Disordered" evidence="1">
    <location>
        <begin position="701"/>
        <end position="781"/>
    </location>
</feature>
<evidence type="ECO:0000313" key="3">
    <source>
        <dbReference type="EMBL" id="RWA14160.1"/>
    </source>
</evidence>
<feature type="compositionally biased region" description="Acidic residues" evidence="1">
    <location>
        <begin position="563"/>
        <end position="572"/>
    </location>
</feature>
<feature type="region of interest" description="Disordered" evidence="1">
    <location>
        <begin position="499"/>
        <end position="576"/>
    </location>
</feature>
<evidence type="ECO:0000259" key="2">
    <source>
        <dbReference type="Pfam" id="PF10382"/>
    </source>
</evidence>
<reference evidence="3 4" key="1">
    <citation type="submission" date="2018-12" db="EMBL/GenBank/DDBJ databases">
        <title>Draft genome sequence of Xylaria grammica IHI A82.</title>
        <authorList>
            <person name="Buettner E."/>
            <person name="Kellner H."/>
        </authorList>
    </citation>
    <scope>NUCLEOTIDE SEQUENCE [LARGE SCALE GENOMIC DNA]</scope>
    <source>
        <strain evidence="3 4">IHI A82</strain>
    </source>
</reference>
<feature type="compositionally biased region" description="Basic residues" evidence="1">
    <location>
        <begin position="339"/>
        <end position="349"/>
    </location>
</feature>
<sequence length="781" mass="87122">MVTAVHIMQSSALTTHTETSATTAPVREHACLFTHDLRRKQKRWQDGRLKYHTFNRRVMVYDERGNFVGDTHWREDYDLADGDDLELERGGIIIQVGECVGSRDQDLSELVDKRVQEKAQRQAAAAGRRPPVTTVTTLHVVKPQPQPRKHLHEIIGTPSGHHGRAVLPQESPYEERQQRLPPPQSDDLRPAKRQRREISPPSKSGYAQNLFGATLTLSGRPSSQVPVYNRSLKHTPLQAYDTQLSTKPFARLHSSKRSGPPPYTSSDTLDEASKLPSSQELPPRLLIGQEKQIIGRRSELESQSTNQNSRKSRGDDENIEHSDPMLYRLDEPPSLGGSKKPRDKNKKKLGNNSDHTQGRKHRDLNIIDLAEDQAETPEQIAHDKPRTELKIKPRKKRGLLMISERDTISGFSSKPKSTKTKPEDHSFPLSPKAQLINVPTDRRGEKFPKETEKSTSRGTKVGGENDDHERGDHIIHPSSRIANADVDAEDGAIGRTQCVSRLNSTSRKGSNLRATVERDDTHTETSAVGTRRSLRPRKQPSTEDAVFSTDATEDRGRLYSVEREEDSAEVDEPPAPRLAKLGRKSIKSKEVIGFIFDDEPNATVSVSVKQDGHTRDEPCLDFQLNQDIGKQHEPGNEARNGLVTTETRLDTEPQSPRKRLLQGQKDGEQRFPNDEVEPTIRTKGPPIATAITTKQLTLPISNPATRGKKAAKPSDAAGQMPICPLPAELIASSSLRQKPRKTNAHDNPDKGPASPLPGFSRANGGPWSREAHDLFDFKRPL</sequence>
<accession>A0A439DIC7</accession>
<name>A0A439DIC7_9PEZI</name>
<protein>
    <recommendedName>
        <fullName evidence="2">5'-3' DNA helicase ZGRF1-like N-terminal domain-containing protein</fullName>
    </recommendedName>
</protein>
<dbReference type="GO" id="GO:0005634">
    <property type="term" value="C:nucleus"/>
    <property type="evidence" value="ECO:0007669"/>
    <property type="project" value="TreeGrafter"/>
</dbReference>
<dbReference type="Proteomes" id="UP000286045">
    <property type="component" value="Unassembled WGS sequence"/>
</dbReference>
<feature type="domain" description="5'-3' DNA helicase ZGRF1-like N-terminal" evidence="2">
    <location>
        <begin position="26"/>
        <end position="107"/>
    </location>
</feature>
<feature type="region of interest" description="Disordered" evidence="1">
    <location>
        <begin position="140"/>
        <end position="207"/>
    </location>
</feature>
<dbReference type="GO" id="GO:0006302">
    <property type="term" value="P:double-strand break repair"/>
    <property type="evidence" value="ECO:0007669"/>
    <property type="project" value="TreeGrafter"/>
</dbReference>
<evidence type="ECO:0000256" key="1">
    <source>
        <dbReference type="SAM" id="MobiDB-lite"/>
    </source>
</evidence>
<dbReference type="InterPro" id="IPR052800">
    <property type="entry name" value="DNA_Repair_Helicase_ZGRF1"/>
</dbReference>
<feature type="compositionally biased region" description="Basic and acidic residues" evidence="1">
    <location>
        <begin position="463"/>
        <end position="475"/>
    </location>
</feature>
<dbReference type="STRING" id="363999.A0A439DIC7"/>
<proteinExistence type="predicted"/>
<feature type="compositionally biased region" description="Basic and acidic residues" evidence="1">
    <location>
        <begin position="769"/>
        <end position="781"/>
    </location>
</feature>
<feature type="compositionally biased region" description="Basic and acidic residues" evidence="1">
    <location>
        <begin position="552"/>
        <end position="562"/>
    </location>
</feature>
<feature type="compositionally biased region" description="Basic and acidic residues" evidence="1">
    <location>
        <begin position="380"/>
        <end position="391"/>
    </location>
</feature>
<dbReference type="EMBL" id="RYZI01000012">
    <property type="protein sequence ID" value="RWA14160.1"/>
    <property type="molecule type" value="Genomic_DNA"/>
</dbReference>
<feature type="region of interest" description="Disordered" evidence="1">
    <location>
        <begin position="250"/>
        <end position="486"/>
    </location>
</feature>
<feature type="compositionally biased region" description="Basic and acidic residues" evidence="1">
    <location>
        <begin position="312"/>
        <end position="331"/>
    </location>
</feature>
<dbReference type="PANTHER" id="PTHR28535:SF1">
    <property type="entry name" value="PROTEIN ZGRF1"/>
    <property type="match status" value="1"/>
</dbReference>
<dbReference type="InterPro" id="IPR018838">
    <property type="entry name" value="ZGRF1-like_N"/>
</dbReference>
<feature type="compositionally biased region" description="Basic and acidic residues" evidence="1">
    <location>
        <begin position="440"/>
        <end position="455"/>
    </location>
</feature>
<gene>
    <name evidence="3" type="ORF">EKO27_g940</name>
</gene>
<feature type="region of interest" description="Disordered" evidence="1">
    <location>
        <begin position="628"/>
        <end position="684"/>
    </location>
</feature>
<feature type="compositionally biased region" description="Polar residues" evidence="1">
    <location>
        <begin position="499"/>
        <end position="513"/>
    </location>
</feature>
<dbReference type="AlphaFoldDB" id="A0A439DIC7"/>
<organism evidence="3 4">
    <name type="scientific">Xylaria grammica</name>
    <dbReference type="NCBI Taxonomy" id="363999"/>
    <lineage>
        <taxon>Eukaryota</taxon>
        <taxon>Fungi</taxon>
        <taxon>Dikarya</taxon>
        <taxon>Ascomycota</taxon>
        <taxon>Pezizomycotina</taxon>
        <taxon>Sordariomycetes</taxon>
        <taxon>Xylariomycetidae</taxon>
        <taxon>Xylariales</taxon>
        <taxon>Xylariaceae</taxon>
        <taxon>Xylaria</taxon>
    </lineage>
</organism>
<comment type="caution">
    <text evidence="3">The sequence shown here is derived from an EMBL/GenBank/DDBJ whole genome shotgun (WGS) entry which is preliminary data.</text>
</comment>